<organism evidence="2 3">
    <name type="scientific">Thlaspi arvense</name>
    <name type="common">Field penny-cress</name>
    <dbReference type="NCBI Taxonomy" id="13288"/>
    <lineage>
        <taxon>Eukaryota</taxon>
        <taxon>Viridiplantae</taxon>
        <taxon>Streptophyta</taxon>
        <taxon>Embryophyta</taxon>
        <taxon>Tracheophyta</taxon>
        <taxon>Spermatophyta</taxon>
        <taxon>Magnoliopsida</taxon>
        <taxon>eudicotyledons</taxon>
        <taxon>Gunneridae</taxon>
        <taxon>Pentapetalae</taxon>
        <taxon>rosids</taxon>
        <taxon>malvids</taxon>
        <taxon>Brassicales</taxon>
        <taxon>Brassicaceae</taxon>
        <taxon>Thlaspideae</taxon>
        <taxon>Thlaspi</taxon>
    </lineage>
</organism>
<proteinExistence type="predicted"/>
<feature type="compositionally biased region" description="Low complexity" evidence="1">
    <location>
        <begin position="11"/>
        <end position="22"/>
    </location>
</feature>
<feature type="compositionally biased region" description="Polar residues" evidence="1">
    <location>
        <begin position="1"/>
        <end position="10"/>
    </location>
</feature>
<feature type="non-terminal residue" evidence="2">
    <location>
        <position position="144"/>
    </location>
</feature>
<accession>A0AAU9SU45</accession>
<dbReference type="EMBL" id="OU466862">
    <property type="protein sequence ID" value="CAH2070516.1"/>
    <property type="molecule type" value="Genomic_DNA"/>
</dbReference>
<name>A0AAU9SU45_THLAR</name>
<gene>
    <name evidence="2" type="ORF">TAV2_LOCUS20597</name>
</gene>
<evidence type="ECO:0000256" key="1">
    <source>
        <dbReference type="SAM" id="MobiDB-lite"/>
    </source>
</evidence>
<feature type="region of interest" description="Disordered" evidence="1">
    <location>
        <begin position="1"/>
        <end position="25"/>
    </location>
</feature>
<reference evidence="2 3" key="1">
    <citation type="submission" date="2022-03" db="EMBL/GenBank/DDBJ databases">
        <authorList>
            <person name="Nunn A."/>
            <person name="Chopra R."/>
            <person name="Nunn A."/>
            <person name="Contreras Garrido A."/>
        </authorList>
    </citation>
    <scope>NUCLEOTIDE SEQUENCE [LARGE SCALE GENOMIC DNA]</scope>
</reference>
<dbReference type="Proteomes" id="UP000836841">
    <property type="component" value="Chromosome 6"/>
</dbReference>
<evidence type="ECO:0000313" key="2">
    <source>
        <dbReference type="EMBL" id="CAH2070516.1"/>
    </source>
</evidence>
<dbReference type="AlphaFoldDB" id="A0AAU9SU45"/>
<keyword evidence="3" id="KW-1185">Reference proteome</keyword>
<sequence>RISLAVNKNHSISSRAGSSPSRFRNRRKEALRRLVRKDQVGIGWESISPSCEDRRAGRTDCLIPGDGMECSYRTLSNRTQTAGNATGWMSTGDQELARLDGEHEKEGAVKLNSTRLEEASPVRGIRQISSQHEEKRGIQKGLAP</sequence>
<feature type="non-terminal residue" evidence="2">
    <location>
        <position position="1"/>
    </location>
</feature>
<evidence type="ECO:0000313" key="3">
    <source>
        <dbReference type="Proteomes" id="UP000836841"/>
    </source>
</evidence>
<feature type="region of interest" description="Disordered" evidence="1">
    <location>
        <begin position="115"/>
        <end position="144"/>
    </location>
</feature>
<protein>
    <submittedName>
        <fullName evidence="2">Uncharacterized protein</fullName>
    </submittedName>
</protein>